<evidence type="ECO:0000259" key="4">
    <source>
        <dbReference type="PROSITE" id="PS50878"/>
    </source>
</evidence>
<feature type="domain" description="RNase H type-1" evidence="5">
    <location>
        <begin position="1493"/>
        <end position="1626"/>
    </location>
</feature>
<feature type="region of interest" description="Disordered" evidence="3">
    <location>
        <begin position="1846"/>
        <end position="1880"/>
    </location>
</feature>
<dbReference type="Pfam" id="PF00075">
    <property type="entry name" value="RNase_H"/>
    <property type="match status" value="1"/>
</dbReference>
<dbReference type="EMBL" id="JACDXP010000016">
    <property type="protein sequence ID" value="KAF6514104.1"/>
    <property type="molecule type" value="Genomic_DNA"/>
</dbReference>
<reference evidence="6 7" key="1">
    <citation type="journal article" date="2020" name="bioRxiv">
        <title>A chromosome-scale genome assembly for the Fusarium oxysporum strain Fo5176 to establish a model Arabidopsis-fungal pathosystem.</title>
        <authorList>
            <person name="Fokkens L."/>
            <person name="Guo L."/>
            <person name="Dora S."/>
            <person name="Wang B."/>
            <person name="Ye K."/>
            <person name="Sanchez-Rodriguez C."/>
            <person name="Croll D."/>
        </authorList>
    </citation>
    <scope>NUCLEOTIDE SEQUENCE [LARGE SCALE GENOMIC DNA]</scope>
    <source>
        <strain evidence="6 7">Fo5176</strain>
    </source>
</reference>
<dbReference type="Proteomes" id="UP000593570">
    <property type="component" value="Unassembled WGS sequence"/>
</dbReference>
<dbReference type="Pfam" id="PF14529">
    <property type="entry name" value="Exo_endo_phos_2"/>
    <property type="match status" value="1"/>
</dbReference>
<evidence type="ECO:0000313" key="6">
    <source>
        <dbReference type="EMBL" id="KAF6514104.1"/>
    </source>
</evidence>
<feature type="region of interest" description="Disordered" evidence="3">
    <location>
        <begin position="180"/>
        <end position="206"/>
    </location>
</feature>
<feature type="region of interest" description="Disordered" evidence="3">
    <location>
        <begin position="472"/>
        <end position="508"/>
    </location>
</feature>
<dbReference type="InterPro" id="IPR043502">
    <property type="entry name" value="DNA/RNA_pol_sf"/>
</dbReference>
<dbReference type="CDD" id="cd09276">
    <property type="entry name" value="Rnase_HI_RT_non_LTR"/>
    <property type="match status" value="1"/>
</dbReference>
<dbReference type="SUPFAM" id="SSF56672">
    <property type="entry name" value="DNA/RNA polymerases"/>
    <property type="match status" value="1"/>
</dbReference>
<evidence type="ECO:0000256" key="2">
    <source>
        <dbReference type="ARBA" id="ARBA00023128"/>
    </source>
</evidence>
<dbReference type="InterPro" id="IPR036691">
    <property type="entry name" value="Endo/exonu/phosph_ase_sf"/>
</dbReference>
<comment type="caution">
    <text evidence="6">The sequence shown here is derived from an EMBL/GenBank/DDBJ whole genome shotgun (WGS) entry which is preliminary data.</text>
</comment>
<dbReference type="Pfam" id="PF05699">
    <property type="entry name" value="Dimer_Tnp_hAT"/>
    <property type="match status" value="1"/>
</dbReference>
<dbReference type="SUPFAM" id="SSF53098">
    <property type="entry name" value="Ribonuclease H-like"/>
    <property type="match status" value="2"/>
</dbReference>
<dbReference type="PROSITE" id="PS50878">
    <property type="entry name" value="RT_POL"/>
    <property type="match status" value="1"/>
</dbReference>
<dbReference type="CDD" id="cd01650">
    <property type="entry name" value="RT_nLTR_like"/>
    <property type="match status" value="1"/>
</dbReference>
<dbReference type="Gene3D" id="3.30.420.10">
    <property type="entry name" value="Ribonuclease H-like superfamily/Ribonuclease H"/>
    <property type="match status" value="1"/>
</dbReference>
<dbReference type="InterPro" id="IPR012337">
    <property type="entry name" value="RNaseH-like_sf"/>
</dbReference>
<dbReference type="GO" id="GO:0003676">
    <property type="term" value="F:nucleic acid binding"/>
    <property type="evidence" value="ECO:0007669"/>
    <property type="project" value="InterPro"/>
</dbReference>
<evidence type="ECO:0000256" key="3">
    <source>
        <dbReference type="SAM" id="MobiDB-lite"/>
    </source>
</evidence>
<protein>
    <recommendedName>
        <fullName evidence="8">RNA-directed DNA polymerase from transposon BS</fullName>
    </recommendedName>
</protein>
<dbReference type="Pfam" id="PF00078">
    <property type="entry name" value="RVT_1"/>
    <property type="match status" value="1"/>
</dbReference>
<dbReference type="Gene3D" id="3.60.10.10">
    <property type="entry name" value="Endonuclease/exonuclease/phosphatase"/>
    <property type="match status" value="1"/>
</dbReference>
<organism evidence="6 7">
    <name type="scientific">Fusarium oxysporum f. sp. conglutinans</name>
    <dbReference type="NCBI Taxonomy" id="100902"/>
    <lineage>
        <taxon>Eukaryota</taxon>
        <taxon>Fungi</taxon>
        <taxon>Dikarya</taxon>
        <taxon>Ascomycota</taxon>
        <taxon>Pezizomycotina</taxon>
        <taxon>Sordariomycetes</taxon>
        <taxon>Hypocreomycetidae</taxon>
        <taxon>Hypocreales</taxon>
        <taxon>Nectriaceae</taxon>
        <taxon>Fusarium</taxon>
        <taxon>Fusarium oxysporum species complex</taxon>
    </lineage>
</organism>
<comment type="subcellular location">
    <subcellularLocation>
        <location evidence="1">Mitochondrion</location>
    </subcellularLocation>
</comment>
<feature type="compositionally biased region" description="Low complexity" evidence="3">
    <location>
        <begin position="191"/>
        <end position="204"/>
    </location>
</feature>
<evidence type="ECO:0000256" key="1">
    <source>
        <dbReference type="ARBA" id="ARBA00004173"/>
    </source>
</evidence>
<sequence length="2568" mass="287692">MASATSCPPIVPDPFDLGIHTPANLNRGARTALLQNSPAVVNGPVGVPPAFGRTAQTPSSPLNAISTAAATEGAQLAHPAPSSDPAPTTEQQPVSLIETATKLARDRAEEYNAKLKVFQAFCAKFEEAAKQFTTGPEREFAQKFADSFLDSWNQALTDAKSAPAPTYSAIAALPPAANNALAHQPRHHQQQRQQQQPPHRQGQPTISAPLRVDLRVFIRLDAEAPARAHNDYAIRAHISRKLGVDPRKIPRVLQVRSGWAVLTADITTRDLLVQRQTEWAPDLGAVAVETRQEWFTYLVSDYPRKLTDLYGNEADSDAAVDEEIEIQTGQKPVNIRPARHQPDNPLTKTLLVSFLEPVKKYWRLFSSRPARLIKKTDRPRQCNVCLDYHRSRTCYRLPLCKRCGKAAGHDSGDCTAPEQCANCLGPHSANFADCPARPKKVHGVFRRLTKEQRDHIRVVGAETFRQRNVEAQRHAPDLQQNGPQQDSARSLERSSPRAPSPAASRAPSCIMVATTPEAEEEPEHPRPGSPRKRRIVLITRPHDHGHEVFQANVGKIPPVHDCALALADSERYDIVLLQEPWTTTANSRCLTKTHPAYDTYSPVETWHSNSTRPRVMTYVRRDSTLSADQNRPYQSRDILWLTVNDTIIVNFYRQNDERDALDTLLQWPIPDRCLVAGDFNARHHTWQTGPTTNRGHEIASWASENGLGLLNTSDIPTNPHGNTIDLAFSNVPLAEANVEDHLATSSDHFTLSLTLPNVEPAPTQPGKIRVTTDDELKRFVEIVELGSTAIPVAASSPLELDKLASTLVSLLQSAAKAAGRPARKGARNTPWWTEECALAAAGYRAIRRLYPLGFNQEVQIAKRDFHRVVRRAKRLYWRNLINSFSDSSSVFKAVRWLRSPGAFQPPPLQVDDVVYETQLDKANALRRATLERRTAEDDIQDPWIEVSPRKTIPFPHEISLEEAQDATLRTGNTSPGADNITVNLLTAVWHIIGTHVRRLFEGCLAIGHHPKPFRAAEVVMIAKPGRRDLTTPRAWRPISLLSCLGKGLERLVARRLAWACIHHGVLHPQQAGALPKRSATDLVAALVHDIEEAFARKKVATLVTMDIQGAFDTVLRNRLILRLREQGWPEHLARWAGSFMDDRSACVRYQDTITPLSPLQCGLPQGSPVSPILFLLYTEPIYRLSNPQGRFGYADDTAILCVGDTVEETAAAASRSVEEMVRWGAANGVSFDPKKTEVMHFSRSKLETAPAIRHGDVEKHPEAAIRWLGIWLDSSLSFRVHAEKWTAKSQAVAHHLRGLTNTIHGPLPSAVRSAVRACVEPVLLYGTEVWYPGATRPRWDQPSKDRPSSIQHLLQRMNKAIVQSMRAILPAWKTTPIAILHRESGIPPITQLLEARRYRFSARLKSLDETHPLAKRTLPPRQPTYHQLIKRKYQAPTESSFRTRLRRTNELLAPCPRPALMQKRFGKGQDTPLQTAPKGESAEAFLQWIETVEPATWIVYSDGSLSSEGAASYGFAIHQKDLSICDGSGRLGPAEVFDAEATGALEGLKAALNLPGSAARDIVVCLDNLAAATCLRGTPSDSSQAVFVEFQALAASHGATQVRWIPGHTDIPGNEQADKLAKAASSLPEPEGAQPTLAYLRKVARQKPKEAFETWWTTSVPEQYKRLNLKATIRCPPELSLPRAALHHLLAARSLHGDFAAYHERFNHDDARMSDLPPPSTPAKGSPVISTPCPTPLFPSAFSRLSQPRTVAKQLEEASVGELPPNPTIEDLPKVVWKNRRFVQEDSLARKGAKGRKSWIRSHGMFFIELNHQDQPIGHVWCCSRCDTKGRPEFFSVQATSSAADHLRKAHRITPASQSSPSDDSAIDLQSHATPKRPRLDQSIIPKAKVKAVQELSVGFVIDSDVPFTIFEHKFLKELFYQFDHELALQIPWSSSSITRELQKIFESKADIIKAELGSALTKIHISFDLWTSPNRLAIMAVFAHFIDKFGNQQSRLLALRRQLGIHSGENLAETLFEIVQLWDIRGQVGTVISDNVTTNDTCLSYFYRQLDPSIRPADIKARRMRCYGHVLNLVARAFLFGKDAESFELESDINGMRGLQEQDLRHWRSKGPIGKLHNIVKFIRSSPQRSEYFKRIAHEQEDEGYHLCEESTAELEVILNNETRWNSTYMMIERALRKQTDIRAYIFALEGEKDEEKRIPADDILSNEDWRVLGEVNEILTPLYHQTMRTQGWGKGDSHGRLWEVLVGMEYLLEHFEDWKGFYNEFTTETIRATNLNDPELIGRASAPLRGTNIRSARSRRRPARFDGEEVYVSQQRSQAPTFTVAALPEHSQAEYAAFDKPPASKISQKSSLPADHRAYIRASINNGWKKLDEYYSKLGESPLFAAAVILHPRFGISWLEATWATEEQLAWVRDAKAGIKDYFARWYQSNQRTDDLQSKSASSLTNRGKEDDHYTQWINSRTKKAFATSSSVSEMDKYLRLEPQDTQEPIQWWRDHKPSFPVLSSFALDVFAIPAMATDCERQFSLAKLTLTSQRLAMGADTLERVHCLRNWVRHGGVKLGSWVGN</sequence>
<dbReference type="InterPro" id="IPR005135">
    <property type="entry name" value="Endo/exonuclease/phosphatase"/>
</dbReference>
<evidence type="ECO:0008006" key="8">
    <source>
        <dbReference type="Google" id="ProtNLM"/>
    </source>
</evidence>
<feature type="compositionally biased region" description="Low complexity" evidence="3">
    <location>
        <begin position="496"/>
        <end position="508"/>
    </location>
</feature>
<dbReference type="InterPro" id="IPR008906">
    <property type="entry name" value="HATC_C_dom"/>
</dbReference>
<evidence type="ECO:0000259" key="5">
    <source>
        <dbReference type="PROSITE" id="PS50879"/>
    </source>
</evidence>
<proteinExistence type="predicted"/>
<feature type="region of interest" description="Disordered" evidence="3">
    <location>
        <begin position="72"/>
        <end position="93"/>
    </location>
</feature>
<gene>
    <name evidence="6" type="ORF">HZS61_006360</name>
</gene>
<dbReference type="InterPro" id="IPR036397">
    <property type="entry name" value="RNaseH_sf"/>
</dbReference>
<name>A0A8H6G9E6_FUSOX</name>
<evidence type="ECO:0000313" key="7">
    <source>
        <dbReference type="Proteomes" id="UP000593570"/>
    </source>
</evidence>
<dbReference type="InterPro" id="IPR002156">
    <property type="entry name" value="RNaseH_domain"/>
</dbReference>
<feature type="compositionally biased region" description="Low complexity" evidence="3">
    <location>
        <begin position="1855"/>
        <end position="1864"/>
    </location>
</feature>
<accession>A0A8H6G9E6</accession>
<feature type="domain" description="Reverse transcriptase" evidence="4">
    <location>
        <begin position="1002"/>
        <end position="1272"/>
    </location>
</feature>
<dbReference type="PANTHER" id="PTHR33481:SF1">
    <property type="entry name" value="ENDONUCLEASE_EXONUCLEASE_PHOSPHATASE DOMAIN-CONTAINING PROTEIN-RELATED"/>
    <property type="match status" value="1"/>
</dbReference>
<dbReference type="GO" id="GO:0046983">
    <property type="term" value="F:protein dimerization activity"/>
    <property type="evidence" value="ECO:0007669"/>
    <property type="project" value="InterPro"/>
</dbReference>
<dbReference type="GO" id="GO:0005739">
    <property type="term" value="C:mitochondrion"/>
    <property type="evidence" value="ECO:0007669"/>
    <property type="project" value="UniProtKB-SubCell"/>
</dbReference>
<dbReference type="SUPFAM" id="SSF56219">
    <property type="entry name" value="DNase I-like"/>
    <property type="match status" value="1"/>
</dbReference>
<dbReference type="PROSITE" id="PS50879">
    <property type="entry name" value="RNASE_H_1"/>
    <property type="match status" value="1"/>
</dbReference>
<dbReference type="PANTHER" id="PTHR33481">
    <property type="entry name" value="REVERSE TRANSCRIPTASE"/>
    <property type="match status" value="1"/>
</dbReference>
<dbReference type="GO" id="GO:0004523">
    <property type="term" value="F:RNA-DNA hybrid ribonuclease activity"/>
    <property type="evidence" value="ECO:0007669"/>
    <property type="project" value="InterPro"/>
</dbReference>
<keyword evidence="2" id="KW-0496">Mitochondrion</keyword>
<dbReference type="InterPro" id="IPR000477">
    <property type="entry name" value="RT_dom"/>
</dbReference>